<feature type="transmembrane region" description="Helical" evidence="1">
    <location>
        <begin position="48"/>
        <end position="66"/>
    </location>
</feature>
<keyword evidence="1" id="KW-0812">Transmembrane</keyword>
<evidence type="ECO:0000313" key="3">
    <source>
        <dbReference type="Proteomes" id="UP000270094"/>
    </source>
</evidence>
<keyword evidence="1" id="KW-1133">Transmembrane helix</keyword>
<keyword evidence="3" id="KW-1185">Reference proteome</keyword>
<evidence type="ECO:0000313" key="2">
    <source>
        <dbReference type="EMBL" id="VDM69844.1"/>
    </source>
</evidence>
<proteinExistence type="predicted"/>
<dbReference type="Proteomes" id="UP000270094">
    <property type="component" value="Unassembled WGS sequence"/>
</dbReference>
<keyword evidence="1" id="KW-0472">Membrane</keyword>
<name>A0A3P7IW72_STRVU</name>
<protein>
    <submittedName>
        <fullName evidence="2">Uncharacterized protein</fullName>
    </submittedName>
</protein>
<dbReference type="EMBL" id="UYYB01013740">
    <property type="protein sequence ID" value="VDM69844.1"/>
    <property type="molecule type" value="Genomic_DNA"/>
</dbReference>
<gene>
    <name evidence="2" type="ORF">SVUK_LOCUS4842</name>
</gene>
<dbReference type="AlphaFoldDB" id="A0A3P7IW72"/>
<evidence type="ECO:0000256" key="1">
    <source>
        <dbReference type="SAM" id="Phobius"/>
    </source>
</evidence>
<dbReference type="OrthoDB" id="5864049at2759"/>
<sequence length="211" mass="23620">MPHIELNISVSVHEYVDFVIIRLQCVYAPDAEDIYCHDAQRMMSEGQCFLSTLDILVFVYLAYHSIWSMLRYLLKIVGMFLVFAVGHFLKNSAISSTLLITSPSDVQLYPAIAEYYANEVAVLIIRKEDSCVFYTAILTFQGNADLELSPLLIIDFSDEDGVWLRVGGPASQKSRVITISIFGRDDGVLHPLHTFSITHPATGLKVSPSEL</sequence>
<reference evidence="2 3" key="1">
    <citation type="submission" date="2018-11" db="EMBL/GenBank/DDBJ databases">
        <authorList>
            <consortium name="Pathogen Informatics"/>
        </authorList>
    </citation>
    <scope>NUCLEOTIDE SEQUENCE [LARGE SCALE GENOMIC DNA]</scope>
</reference>
<organism evidence="2 3">
    <name type="scientific">Strongylus vulgaris</name>
    <name type="common">Blood worm</name>
    <dbReference type="NCBI Taxonomy" id="40348"/>
    <lineage>
        <taxon>Eukaryota</taxon>
        <taxon>Metazoa</taxon>
        <taxon>Ecdysozoa</taxon>
        <taxon>Nematoda</taxon>
        <taxon>Chromadorea</taxon>
        <taxon>Rhabditida</taxon>
        <taxon>Rhabditina</taxon>
        <taxon>Rhabditomorpha</taxon>
        <taxon>Strongyloidea</taxon>
        <taxon>Strongylidae</taxon>
        <taxon>Strongylus</taxon>
    </lineage>
</organism>
<accession>A0A3P7IW72</accession>